<evidence type="ECO:0000313" key="3">
    <source>
        <dbReference type="Proteomes" id="UP000006911"/>
    </source>
</evidence>
<dbReference type="CDD" id="cd03190">
    <property type="entry name" value="GST_C_Omega_like"/>
    <property type="match status" value="1"/>
</dbReference>
<dbReference type="Gene3D" id="3.40.30.10">
    <property type="entry name" value="Glutaredoxin"/>
    <property type="match status" value="1"/>
</dbReference>
<name>D5GCZ8_TUBMM</name>
<dbReference type="PANTHER" id="PTHR32419">
    <property type="entry name" value="GLUTATHIONYL-HYDROQUINONE REDUCTASE"/>
    <property type="match status" value="1"/>
</dbReference>
<dbReference type="eggNOG" id="KOG2903">
    <property type="taxonomic scope" value="Eukaryota"/>
</dbReference>
<dbReference type="OMA" id="CNIGMIQ"/>
<protein>
    <submittedName>
        <fullName evidence="2">(Perigord truffle) hypothetical protein</fullName>
    </submittedName>
</protein>
<dbReference type="SUPFAM" id="SSF47616">
    <property type="entry name" value="GST C-terminal domain-like"/>
    <property type="match status" value="1"/>
</dbReference>
<dbReference type="HOGENOM" id="CLU_037263_0_1_1"/>
<sequence length="226" mass="25686">MGSKGWLFATEEEVAESPEMTAAPEPVNGATYLQDIYFKADPQYGCKFRGNLFYPEDKRGSVDELNWWVYDTINNGVYKSGIATKQGAHEDAVTALFASLDRVEGLLKSSAGPYLLGEKITEADVGLYTTIFRFDAVYVQHFKCNIGMIQITRLYIHKRLRHLYWDIPAFKQTTNLEHIKTHYTKSHARIIPTGITPLRPLPHILPQDVGNNFSLRYTIITNHSQS</sequence>
<dbReference type="AlphaFoldDB" id="D5GCZ8"/>
<dbReference type="PROSITE" id="PS50405">
    <property type="entry name" value="GST_CTER"/>
    <property type="match status" value="1"/>
</dbReference>
<dbReference type="RefSeq" id="XP_002838200.1">
    <property type="nucleotide sequence ID" value="XM_002838154.1"/>
</dbReference>
<dbReference type="InterPro" id="IPR016639">
    <property type="entry name" value="GST_Omega/GSH"/>
</dbReference>
<dbReference type="Gene3D" id="1.20.1050.10">
    <property type="match status" value="1"/>
</dbReference>
<dbReference type="EMBL" id="FN430131">
    <property type="protein sequence ID" value="CAZ82391.1"/>
    <property type="molecule type" value="Genomic_DNA"/>
</dbReference>
<dbReference type="STRING" id="656061.D5GCZ8"/>
<proteinExistence type="predicted"/>
<keyword evidence="3" id="KW-1185">Reference proteome</keyword>
<dbReference type="FunCoup" id="D5GCZ8">
    <property type="interactions" value="149"/>
</dbReference>
<dbReference type="Pfam" id="PF13410">
    <property type="entry name" value="GST_C_2"/>
    <property type="match status" value="1"/>
</dbReference>
<dbReference type="GeneID" id="9183854"/>
<organism evidence="2 3">
    <name type="scientific">Tuber melanosporum (strain Mel28)</name>
    <name type="common">Perigord black truffle</name>
    <dbReference type="NCBI Taxonomy" id="656061"/>
    <lineage>
        <taxon>Eukaryota</taxon>
        <taxon>Fungi</taxon>
        <taxon>Dikarya</taxon>
        <taxon>Ascomycota</taxon>
        <taxon>Pezizomycotina</taxon>
        <taxon>Pezizomycetes</taxon>
        <taxon>Pezizales</taxon>
        <taxon>Tuberaceae</taxon>
        <taxon>Tuber</taxon>
    </lineage>
</organism>
<dbReference type="Proteomes" id="UP000006911">
    <property type="component" value="Unassembled WGS sequence"/>
</dbReference>
<evidence type="ECO:0000313" key="2">
    <source>
        <dbReference type="EMBL" id="CAZ82391.1"/>
    </source>
</evidence>
<evidence type="ECO:0000259" key="1">
    <source>
        <dbReference type="PROSITE" id="PS50405"/>
    </source>
</evidence>
<dbReference type="GO" id="GO:0004364">
    <property type="term" value="F:glutathione transferase activity"/>
    <property type="evidence" value="ECO:0007669"/>
    <property type="project" value="InterPro"/>
</dbReference>
<dbReference type="InterPro" id="IPR036282">
    <property type="entry name" value="Glutathione-S-Trfase_C_sf"/>
</dbReference>
<dbReference type="KEGG" id="tml:GSTUM_00006030001"/>
<gene>
    <name evidence="2" type="ORF">GSTUM_00006030001</name>
</gene>
<dbReference type="InterPro" id="IPR010987">
    <property type="entry name" value="Glutathione-S-Trfase_C-like"/>
</dbReference>
<reference evidence="2 3" key="1">
    <citation type="journal article" date="2010" name="Nature">
        <title>Perigord black truffle genome uncovers evolutionary origins and mechanisms of symbiosis.</title>
        <authorList>
            <person name="Martin F."/>
            <person name="Kohler A."/>
            <person name="Murat C."/>
            <person name="Balestrini R."/>
            <person name="Coutinho P.M."/>
            <person name="Jaillon O."/>
            <person name="Montanini B."/>
            <person name="Morin E."/>
            <person name="Noel B."/>
            <person name="Percudani R."/>
            <person name="Porcel B."/>
            <person name="Rubini A."/>
            <person name="Amicucci A."/>
            <person name="Amselem J."/>
            <person name="Anthouard V."/>
            <person name="Arcioni S."/>
            <person name="Artiguenave F."/>
            <person name="Aury J.M."/>
            <person name="Ballario P."/>
            <person name="Bolchi A."/>
            <person name="Brenna A."/>
            <person name="Brun A."/>
            <person name="Buee M."/>
            <person name="Cantarel B."/>
            <person name="Chevalier G."/>
            <person name="Couloux A."/>
            <person name="Da Silva C."/>
            <person name="Denoeud F."/>
            <person name="Duplessis S."/>
            <person name="Ghignone S."/>
            <person name="Hilselberger B."/>
            <person name="Iotti M."/>
            <person name="Marcais B."/>
            <person name="Mello A."/>
            <person name="Miranda M."/>
            <person name="Pacioni G."/>
            <person name="Quesneville H."/>
            <person name="Riccioni C."/>
            <person name="Ruotolo R."/>
            <person name="Splivallo R."/>
            <person name="Stocchi V."/>
            <person name="Tisserant E."/>
            <person name="Viscomi A.R."/>
            <person name="Zambonelli A."/>
            <person name="Zampieri E."/>
            <person name="Henrissat B."/>
            <person name="Lebrun M.H."/>
            <person name="Paolocci F."/>
            <person name="Bonfante P."/>
            <person name="Ottonello S."/>
            <person name="Wincker P."/>
        </authorList>
    </citation>
    <scope>NUCLEOTIDE SEQUENCE [LARGE SCALE GENOMIC DNA]</scope>
    <source>
        <strain evidence="2 3">Mel28</strain>
    </source>
</reference>
<dbReference type="InParanoid" id="D5GCZ8"/>
<dbReference type="PANTHER" id="PTHR32419:SF6">
    <property type="entry name" value="GLUTATHIONE S-TRANSFERASE OMEGA-LIKE 1-RELATED"/>
    <property type="match status" value="1"/>
</dbReference>
<accession>D5GCZ8</accession>
<dbReference type="InterPro" id="IPR047047">
    <property type="entry name" value="GST_Omega-like_C"/>
</dbReference>
<dbReference type="GO" id="GO:0005737">
    <property type="term" value="C:cytoplasm"/>
    <property type="evidence" value="ECO:0007669"/>
    <property type="project" value="TreeGrafter"/>
</dbReference>
<feature type="domain" description="GST C-terminal" evidence="1">
    <location>
        <begin position="55"/>
        <end position="183"/>
    </location>
</feature>